<protein>
    <submittedName>
        <fullName evidence="1">Uncharacterized protein</fullName>
    </submittedName>
</protein>
<dbReference type="AlphaFoldDB" id="A0A382ZYZ4"/>
<organism evidence="1">
    <name type="scientific">marine metagenome</name>
    <dbReference type="NCBI Taxonomy" id="408172"/>
    <lineage>
        <taxon>unclassified sequences</taxon>
        <taxon>metagenomes</taxon>
        <taxon>ecological metagenomes</taxon>
    </lineage>
</organism>
<reference evidence="1" key="1">
    <citation type="submission" date="2018-05" db="EMBL/GenBank/DDBJ databases">
        <authorList>
            <person name="Lanie J.A."/>
            <person name="Ng W.-L."/>
            <person name="Kazmierczak K.M."/>
            <person name="Andrzejewski T.M."/>
            <person name="Davidsen T.M."/>
            <person name="Wayne K.J."/>
            <person name="Tettelin H."/>
            <person name="Glass J.I."/>
            <person name="Rusch D."/>
            <person name="Podicherti R."/>
            <person name="Tsui H.-C.T."/>
            <person name="Winkler M.E."/>
        </authorList>
    </citation>
    <scope>NUCLEOTIDE SEQUENCE</scope>
</reference>
<evidence type="ECO:0000313" key="1">
    <source>
        <dbReference type="EMBL" id="SVE00661.1"/>
    </source>
</evidence>
<feature type="non-terminal residue" evidence="1">
    <location>
        <position position="44"/>
    </location>
</feature>
<accession>A0A382ZYZ4</accession>
<dbReference type="PROSITE" id="PS51257">
    <property type="entry name" value="PROKAR_LIPOPROTEIN"/>
    <property type="match status" value="1"/>
</dbReference>
<gene>
    <name evidence="1" type="ORF">METZ01_LOCUS453515</name>
</gene>
<sequence>MYIYINKETIMKKIFLLLLPLLLIVSCETDEEDASLVGTWNIQS</sequence>
<name>A0A382ZYZ4_9ZZZZ</name>
<dbReference type="EMBL" id="UINC01187768">
    <property type="protein sequence ID" value="SVE00661.1"/>
    <property type="molecule type" value="Genomic_DNA"/>
</dbReference>
<proteinExistence type="predicted"/>